<reference evidence="2 3" key="1">
    <citation type="submission" date="2019-01" db="EMBL/GenBank/DDBJ databases">
        <authorList>
            <person name="Deng T."/>
        </authorList>
    </citation>
    <scope>NUCLEOTIDE SEQUENCE [LARGE SCALE GENOMIC DNA]</scope>
    <source>
        <strain evidence="2 3">F8825</strain>
    </source>
</reference>
<keyword evidence="1" id="KW-1133">Transmembrane helix</keyword>
<keyword evidence="1" id="KW-0812">Transmembrane</keyword>
<dbReference type="AlphaFoldDB" id="A0A4Q2T321"/>
<evidence type="ECO:0000313" key="3">
    <source>
        <dbReference type="Proteomes" id="UP000291088"/>
    </source>
</evidence>
<name>A0A4Q2T321_9HYPH</name>
<dbReference type="Proteomes" id="UP000291088">
    <property type="component" value="Unassembled WGS sequence"/>
</dbReference>
<evidence type="ECO:0000256" key="1">
    <source>
        <dbReference type="SAM" id="Phobius"/>
    </source>
</evidence>
<comment type="caution">
    <text evidence="2">The sequence shown here is derived from an EMBL/GenBank/DDBJ whole genome shotgun (WGS) entry which is preliminary data.</text>
</comment>
<dbReference type="OrthoDB" id="8453416at2"/>
<gene>
    <name evidence="2" type="ORF">EUU22_14825</name>
</gene>
<accession>A0A4Q2T321</accession>
<keyword evidence="1" id="KW-0472">Membrane</keyword>
<dbReference type="EMBL" id="SDVB01000238">
    <property type="protein sequence ID" value="RYC12313.1"/>
    <property type="molecule type" value="Genomic_DNA"/>
</dbReference>
<organism evidence="2 3">
    <name type="scientific">Ciceribacter ferrooxidans</name>
    <dbReference type="NCBI Taxonomy" id="2509717"/>
    <lineage>
        <taxon>Bacteria</taxon>
        <taxon>Pseudomonadati</taxon>
        <taxon>Pseudomonadota</taxon>
        <taxon>Alphaproteobacteria</taxon>
        <taxon>Hyphomicrobiales</taxon>
        <taxon>Rhizobiaceae</taxon>
        <taxon>Ciceribacter</taxon>
    </lineage>
</organism>
<keyword evidence="3" id="KW-1185">Reference proteome</keyword>
<proteinExistence type="predicted"/>
<evidence type="ECO:0000313" key="2">
    <source>
        <dbReference type="EMBL" id="RYC12313.1"/>
    </source>
</evidence>
<protein>
    <submittedName>
        <fullName evidence="2">Uncharacterized protein</fullName>
    </submittedName>
</protein>
<dbReference type="RefSeq" id="WP_129332734.1">
    <property type="nucleotide sequence ID" value="NZ_SDVB01000238.1"/>
</dbReference>
<feature type="transmembrane region" description="Helical" evidence="1">
    <location>
        <begin position="7"/>
        <end position="27"/>
    </location>
</feature>
<sequence length="530" mass="59145">MSARKKIGYAIASVAALAIVAIGLIVASTTSKISGIFKANESLKSEGYYLSEFEFQMLGIAYHLDHGSYRLALSRLDAMHRKMTTGEGLVKIPQFANAVERLDFYLNLQNPRTGAFYSVEGDPLVSCFGVTANMINFIEELAHDAARPFRLKYPLKFLDEIDTPAELERMMDDAGSVGWIGARFKAPYVSLIELNDLMEQDERLHVYGFRDDVKLAFHQWFYDHQDPETGLWGPLDRASGKVLDGGDVGDSGKVIKMFVDNDGNDILPQFPLRYVDRIFASSLDQLAEPIPTRLDDLHRWILTKDRGLRFLTRYLWKKAPAAEKERARALMQDFVRVRFEHYFVRTDGAFSLYPGAAHADLDGTGEAVGMYDYVGALSPTKQARLWGGPAETIADLGMRKVAKIGPAEIAAIADRTEVNSMRFYRTEPGSDFLHHAVGVLYPRETHAPDLVDLLPRIAAWLDVTAQTMGNWITRDSIAEELAAVQVDGAPVLGSDAAVTLDAMLKEEARLVVIGFDALQVPRYRLVLEKM</sequence>